<dbReference type="PROSITE" id="PS50005">
    <property type="entry name" value="TPR"/>
    <property type="match status" value="1"/>
</dbReference>
<keyword evidence="2" id="KW-0802">TPR repeat</keyword>
<evidence type="ECO:0000256" key="3">
    <source>
        <dbReference type="SAM" id="MobiDB-lite"/>
    </source>
</evidence>
<feature type="region of interest" description="Disordered" evidence="3">
    <location>
        <begin position="87"/>
        <end position="115"/>
    </location>
</feature>
<dbReference type="AlphaFoldDB" id="A0AAE0ERF9"/>
<evidence type="ECO:0000313" key="4">
    <source>
        <dbReference type="EMBL" id="KAK3238178.1"/>
    </source>
</evidence>
<dbReference type="GO" id="GO:0017148">
    <property type="term" value="P:negative regulation of translation"/>
    <property type="evidence" value="ECO:0007669"/>
    <property type="project" value="TreeGrafter"/>
</dbReference>
<keyword evidence="5" id="KW-1185">Reference proteome</keyword>
<feature type="compositionally biased region" description="Low complexity" evidence="3">
    <location>
        <begin position="91"/>
        <end position="115"/>
    </location>
</feature>
<feature type="repeat" description="TPR" evidence="2">
    <location>
        <begin position="826"/>
        <end position="859"/>
    </location>
</feature>
<dbReference type="Proteomes" id="UP001190700">
    <property type="component" value="Unassembled WGS sequence"/>
</dbReference>
<comment type="caution">
    <text evidence="4">The sequence shown here is derived from an EMBL/GenBank/DDBJ whole genome shotgun (WGS) entry which is preliminary data.</text>
</comment>
<dbReference type="SUPFAM" id="SSF48452">
    <property type="entry name" value="TPR-like"/>
    <property type="match status" value="1"/>
</dbReference>
<feature type="compositionally biased region" description="Low complexity" evidence="3">
    <location>
        <begin position="239"/>
        <end position="248"/>
    </location>
</feature>
<evidence type="ECO:0008006" key="6">
    <source>
        <dbReference type="Google" id="ProtNLM"/>
    </source>
</evidence>
<gene>
    <name evidence="4" type="ORF">CYMTET_51799</name>
</gene>
<reference evidence="4 5" key="1">
    <citation type="journal article" date="2015" name="Genome Biol. Evol.">
        <title>Comparative Genomics of a Bacterivorous Green Alga Reveals Evolutionary Causalities and Consequences of Phago-Mixotrophic Mode of Nutrition.</title>
        <authorList>
            <person name="Burns J.A."/>
            <person name="Paasch A."/>
            <person name="Narechania A."/>
            <person name="Kim E."/>
        </authorList>
    </citation>
    <scope>NUCLEOTIDE SEQUENCE [LARGE SCALE GENOMIC DNA]</scope>
    <source>
        <strain evidence="4 5">PLY_AMNH</strain>
    </source>
</reference>
<protein>
    <recommendedName>
        <fullName evidence="6">CCR4-NOT transcription complex subunit 10</fullName>
    </recommendedName>
</protein>
<feature type="region of interest" description="Disordered" evidence="3">
    <location>
        <begin position="569"/>
        <end position="602"/>
    </location>
</feature>
<proteinExistence type="inferred from homology"/>
<name>A0AAE0ERF9_9CHLO</name>
<feature type="compositionally biased region" description="Polar residues" evidence="3">
    <location>
        <begin position="281"/>
        <end position="294"/>
    </location>
</feature>
<dbReference type="GO" id="GO:0006402">
    <property type="term" value="P:mRNA catabolic process"/>
    <property type="evidence" value="ECO:0007669"/>
    <property type="project" value="TreeGrafter"/>
</dbReference>
<accession>A0AAE0ERF9</accession>
<feature type="region of interest" description="Disordered" evidence="3">
    <location>
        <begin position="644"/>
        <end position="684"/>
    </location>
</feature>
<feature type="compositionally biased region" description="Acidic residues" evidence="3">
    <location>
        <begin position="919"/>
        <end position="932"/>
    </location>
</feature>
<feature type="region of interest" description="Disordered" evidence="3">
    <location>
        <begin position="236"/>
        <end position="262"/>
    </location>
</feature>
<evidence type="ECO:0000313" key="5">
    <source>
        <dbReference type="Proteomes" id="UP001190700"/>
    </source>
</evidence>
<organism evidence="4 5">
    <name type="scientific">Cymbomonas tetramitiformis</name>
    <dbReference type="NCBI Taxonomy" id="36881"/>
    <lineage>
        <taxon>Eukaryota</taxon>
        <taxon>Viridiplantae</taxon>
        <taxon>Chlorophyta</taxon>
        <taxon>Pyramimonadophyceae</taxon>
        <taxon>Pyramimonadales</taxon>
        <taxon>Pyramimonadaceae</taxon>
        <taxon>Cymbomonas</taxon>
    </lineage>
</organism>
<feature type="region of interest" description="Disordered" evidence="3">
    <location>
        <begin position="767"/>
        <end position="809"/>
    </location>
</feature>
<sequence>MTEGSGDLAAKAAEAAKHFREKEYAEALEVLEEMRQKKEGDPKVLHNIAVVDYYRGSCTEPQLLLDALKGVQGACEELSRVAEQQLEGIGTPSTSSNSSAPMTTSSGNSQAGSAQASAATSSATALGAATGTLSTALSASGPAVSGSGVSLTYIEEYDTSLPTLNTAILLYHMHQHARAAALVEPLYRNIEPLDEAAAMTICLLLLDIWLESRQPEKAAGVLLYLEKAFGYLLEKGEEGSNSTGTSGTDRVEPLDASSTSAPLSLAGVAGDKEAIPEDLSSASRAKLSSGNQRPKSVEDKSFPIPPAEFRMWLHLFKARLHLLTRNMKATKREVKCALNGMGSPLAPPSTFVGGVSGGASTTQLTLTQRQALFLKAQLEYSRRNYRKATKLLFSAAGSSNEVPAMRTIFLNNVGCIHHQLGKHNMAALYFSQALSQATAAFSEGSSQLSLPSFSRDKRLPILYNAALQHLLCGNYALAVRCFHESAAQYHNQPLLWLRLAECCVGAYLKQELHTSKMPRNAHRGASFGLVGESSGGAGDSGEQLAHVVGAPEWRRLLLSVNSDEAGATPLGWSGLDDEGALNTPNFTGEDTSAAPVSNGEGSEGAAHCLRNACVLLDRAEAAPEAAAPLSTSLGAAAFQTTAPQGAAVQGGAPTESKGSIKGPAATSGDGLRETKEAKTSGGSSTASIAAFAEEKASETSLIRQSVLANTAHLWLLCDHPLAALKAAEALMQVKGCSKESAFLSHTYAAEALCLLERPAEAVEHLSASMMQHSSEDSESGEAPATSDGSNGSGDRDKEDDVVGNGQPTHFAVPSEVSALTGSAARASLYINLAAVYATQEEHMQAQQCALQALAIAPSSAQALLALVYVEAPPVRTEHHYYPTINPPPAFLASGQREVTDFGSSESEDESEYPVGYYDDSSDDADENYEDDDSHVPYGSEQEPPVDTGFYGEPCGGVLEPPLGDEFLPQTDVSVSDDSFIHNSEALHSEAELEEENYDDSYSPAEWAAWEAGQYEGDSTGGAFYDNSYDYYGGYEDSYYDDSVILNRQAGRWIISFLPLAVAEMFS</sequence>
<dbReference type="SMART" id="SM00028">
    <property type="entry name" value="TPR"/>
    <property type="match status" value="4"/>
</dbReference>
<dbReference type="InterPro" id="IPR011990">
    <property type="entry name" value="TPR-like_helical_dom_sf"/>
</dbReference>
<feature type="region of interest" description="Disordered" evidence="3">
    <location>
        <begin position="281"/>
        <end position="300"/>
    </location>
</feature>
<dbReference type="InterPro" id="IPR019734">
    <property type="entry name" value="TPR_rpt"/>
</dbReference>
<dbReference type="PANTHER" id="PTHR12979">
    <property type="entry name" value="CCR4-NOT TRANSCRIPTION COMPLEX SUBUNIT 10"/>
    <property type="match status" value="1"/>
</dbReference>
<evidence type="ECO:0000256" key="1">
    <source>
        <dbReference type="ARBA" id="ARBA00010080"/>
    </source>
</evidence>
<evidence type="ECO:0000256" key="2">
    <source>
        <dbReference type="PROSITE-ProRule" id="PRU00339"/>
    </source>
</evidence>
<dbReference type="InterPro" id="IPR039740">
    <property type="entry name" value="CNOT10"/>
</dbReference>
<dbReference type="PANTHER" id="PTHR12979:SF5">
    <property type="entry name" value="CCR4-NOT TRANSCRIPTION COMPLEX SUBUNIT 10"/>
    <property type="match status" value="1"/>
</dbReference>
<feature type="compositionally biased region" description="Low complexity" evidence="3">
    <location>
        <begin position="644"/>
        <end position="654"/>
    </location>
</feature>
<dbReference type="GO" id="GO:0030014">
    <property type="term" value="C:CCR4-NOT complex"/>
    <property type="evidence" value="ECO:0007669"/>
    <property type="project" value="InterPro"/>
</dbReference>
<feature type="region of interest" description="Disordered" evidence="3">
    <location>
        <begin position="896"/>
        <end position="943"/>
    </location>
</feature>
<comment type="similarity">
    <text evidence="1">Belongs to the CNOT10 family.</text>
</comment>
<dbReference type="Gene3D" id="1.25.40.10">
    <property type="entry name" value="Tetratricopeptide repeat domain"/>
    <property type="match status" value="2"/>
</dbReference>
<dbReference type="EMBL" id="LGRX02034311">
    <property type="protein sequence ID" value="KAK3238178.1"/>
    <property type="molecule type" value="Genomic_DNA"/>
</dbReference>